<dbReference type="EMBL" id="RHHN01000065">
    <property type="protein sequence ID" value="RNB51164.1"/>
    <property type="molecule type" value="Genomic_DNA"/>
</dbReference>
<evidence type="ECO:0000313" key="1">
    <source>
        <dbReference type="EMBL" id="RNB51164.1"/>
    </source>
</evidence>
<comment type="caution">
    <text evidence="1">The sequence shown here is derived from an EMBL/GenBank/DDBJ whole genome shotgun (WGS) entry which is preliminary data.</text>
</comment>
<dbReference type="AlphaFoldDB" id="A0A3M8AIZ4"/>
<evidence type="ECO:0000313" key="2">
    <source>
        <dbReference type="Proteomes" id="UP000276178"/>
    </source>
</evidence>
<sequence>MVARAKRDDRLQKKKPFARTWSLGEGLFSYRSMPAFGGWAYKRNVSTFLRSSWMVIAPSS</sequence>
<dbReference type="Proteomes" id="UP000276178">
    <property type="component" value="Unassembled WGS sequence"/>
</dbReference>
<organism evidence="1 2">
    <name type="scientific">Brevibacillus agri</name>
    <dbReference type="NCBI Taxonomy" id="51101"/>
    <lineage>
        <taxon>Bacteria</taxon>
        <taxon>Bacillati</taxon>
        <taxon>Bacillota</taxon>
        <taxon>Bacilli</taxon>
        <taxon>Bacillales</taxon>
        <taxon>Paenibacillaceae</taxon>
        <taxon>Brevibacillus</taxon>
    </lineage>
</organism>
<reference evidence="1 2" key="1">
    <citation type="submission" date="2018-10" db="EMBL/GenBank/DDBJ databases">
        <title>Phylogenomics of Brevibacillus.</title>
        <authorList>
            <person name="Dunlap C."/>
        </authorList>
    </citation>
    <scope>NUCLEOTIDE SEQUENCE [LARGE SCALE GENOMIC DNA]</scope>
    <source>
        <strain evidence="1 2">NRRL NRS 1219</strain>
    </source>
</reference>
<accession>A0A3M8AIZ4</accession>
<name>A0A3M8AIZ4_9BACL</name>
<feature type="non-terminal residue" evidence="1">
    <location>
        <position position="60"/>
    </location>
</feature>
<proteinExistence type="predicted"/>
<gene>
    <name evidence="1" type="ORF">EB820_20125</name>
</gene>
<protein>
    <submittedName>
        <fullName evidence="1">Uncharacterized protein</fullName>
    </submittedName>
</protein>